<dbReference type="PROSITE" id="PS51014">
    <property type="entry name" value="COBK_CBIJ"/>
    <property type="match status" value="1"/>
</dbReference>
<evidence type="ECO:0000313" key="5">
    <source>
        <dbReference type="Proteomes" id="UP000009881"/>
    </source>
</evidence>
<dbReference type="PANTHER" id="PTHR36925">
    <property type="entry name" value="COBALT-PRECORRIN-6A REDUCTASE"/>
    <property type="match status" value="1"/>
</dbReference>
<accession>K9H5P5</accession>
<dbReference type="NCBIfam" id="TIGR00715">
    <property type="entry name" value="precor6x_red"/>
    <property type="match status" value="1"/>
</dbReference>
<dbReference type="STRING" id="1238182.C882_2503"/>
<proteinExistence type="predicted"/>
<dbReference type="UniPathway" id="UPA00148"/>
<dbReference type="PANTHER" id="PTHR36925:SF1">
    <property type="entry name" value="COBALT-PRECORRIN-6A REDUCTASE"/>
    <property type="match status" value="1"/>
</dbReference>
<dbReference type="eggNOG" id="COG2099">
    <property type="taxonomic scope" value="Bacteria"/>
</dbReference>
<evidence type="ECO:0000313" key="4">
    <source>
        <dbReference type="EMBL" id="EKV32424.1"/>
    </source>
</evidence>
<dbReference type="GO" id="GO:0016994">
    <property type="term" value="F:precorrin-6A reductase activity"/>
    <property type="evidence" value="ECO:0007669"/>
    <property type="project" value="InterPro"/>
</dbReference>
<dbReference type="AlphaFoldDB" id="K9H5P5"/>
<dbReference type="PATRIC" id="fig|1238182.3.peg.463"/>
<evidence type="ECO:0000256" key="3">
    <source>
        <dbReference type="ARBA" id="ARBA00023002"/>
    </source>
</evidence>
<sequence length="257" mass="27569">MRERPPHLLLLGGTAEAAALARALADRFGDRLAVTYSLAGRAAPRARPPGRLRIGGFAGPEGLAVFLRDEGVRLLVDATHPFAARMSRNAHIACEVTGTPRLTLRRPEWEPQPGDDWHEVDDVADAAEAAARLGRRAFITLGTADLAPFRDRPGFTYVVRMMDPPDDADDDLPVGAALVGGRGPFTVDDEDSLMRSHGVDVLVTKASGGNATRAKLDAARRLGLPVVLIRRPAPEPGTLVETVDEALEWIASVARLD</sequence>
<name>K9H5P5_9PROT</name>
<dbReference type="GO" id="GO:0009236">
    <property type="term" value="P:cobalamin biosynthetic process"/>
    <property type="evidence" value="ECO:0007669"/>
    <property type="project" value="UniProtKB-UniPathway"/>
</dbReference>
<comment type="pathway">
    <text evidence="1">Cofactor biosynthesis; adenosylcobalamin biosynthesis.</text>
</comment>
<organism evidence="4 5">
    <name type="scientific">Caenispirillum salinarum AK4</name>
    <dbReference type="NCBI Taxonomy" id="1238182"/>
    <lineage>
        <taxon>Bacteria</taxon>
        <taxon>Pseudomonadati</taxon>
        <taxon>Pseudomonadota</taxon>
        <taxon>Alphaproteobacteria</taxon>
        <taxon>Rhodospirillales</taxon>
        <taxon>Novispirillaceae</taxon>
        <taxon>Caenispirillum</taxon>
    </lineage>
</organism>
<keyword evidence="3" id="KW-0560">Oxidoreductase</keyword>
<keyword evidence="5" id="KW-1185">Reference proteome</keyword>
<dbReference type="NCBIfam" id="NF005968">
    <property type="entry name" value="PRK08057.1-2"/>
    <property type="match status" value="1"/>
</dbReference>
<protein>
    <submittedName>
        <fullName evidence="4">Cobalt-precorrin-6x reductase</fullName>
    </submittedName>
</protein>
<evidence type="ECO:0000256" key="1">
    <source>
        <dbReference type="ARBA" id="ARBA00004953"/>
    </source>
</evidence>
<gene>
    <name evidence="4" type="ORF">C882_2503</name>
</gene>
<dbReference type="InterPro" id="IPR003723">
    <property type="entry name" value="Precorrin-6x_reduct"/>
</dbReference>
<dbReference type="EMBL" id="ANHY01000003">
    <property type="protein sequence ID" value="EKV32424.1"/>
    <property type="molecule type" value="Genomic_DNA"/>
</dbReference>
<reference evidence="4 5" key="1">
    <citation type="journal article" date="2013" name="Genome Announc.">
        <title>Draft Genome Sequence of an Alphaproteobacterium, Caenispirillum salinarum AK4(T), Isolated from a Solar Saltern.</title>
        <authorList>
            <person name="Khatri I."/>
            <person name="Singh A."/>
            <person name="Korpole S."/>
            <person name="Pinnaka A.K."/>
            <person name="Subramanian S."/>
        </authorList>
    </citation>
    <scope>NUCLEOTIDE SEQUENCE [LARGE SCALE GENOMIC DNA]</scope>
    <source>
        <strain evidence="4 5">AK4</strain>
    </source>
</reference>
<dbReference type="OrthoDB" id="5183775at2"/>
<keyword evidence="2" id="KW-0169">Cobalamin biosynthesis</keyword>
<dbReference type="Pfam" id="PF02571">
    <property type="entry name" value="CbiJ"/>
    <property type="match status" value="1"/>
</dbReference>
<dbReference type="Proteomes" id="UP000009881">
    <property type="component" value="Unassembled WGS sequence"/>
</dbReference>
<dbReference type="RefSeq" id="WP_009538912.1">
    <property type="nucleotide sequence ID" value="NZ_ANHY01000003.1"/>
</dbReference>
<comment type="caution">
    <text evidence="4">The sequence shown here is derived from an EMBL/GenBank/DDBJ whole genome shotgun (WGS) entry which is preliminary data.</text>
</comment>
<evidence type="ECO:0000256" key="2">
    <source>
        <dbReference type="ARBA" id="ARBA00022573"/>
    </source>
</evidence>